<evidence type="ECO:0000313" key="7">
    <source>
        <dbReference type="Proteomes" id="UP000800036"/>
    </source>
</evidence>
<keyword evidence="4 5" id="KW-0472">Membrane</keyword>
<dbReference type="InterPro" id="IPR036259">
    <property type="entry name" value="MFS_trans_sf"/>
</dbReference>
<feature type="transmembrane region" description="Helical" evidence="5">
    <location>
        <begin position="361"/>
        <end position="381"/>
    </location>
</feature>
<dbReference type="GO" id="GO:1990961">
    <property type="term" value="P:xenobiotic detoxification by transmembrane export across the plasma membrane"/>
    <property type="evidence" value="ECO:0007669"/>
    <property type="project" value="TreeGrafter"/>
</dbReference>
<accession>A0A6A5V2N7</accession>
<evidence type="ECO:0000313" key="6">
    <source>
        <dbReference type="EMBL" id="KAF1970519.1"/>
    </source>
</evidence>
<dbReference type="Gene3D" id="1.20.1250.20">
    <property type="entry name" value="MFS general substrate transporter like domains"/>
    <property type="match status" value="1"/>
</dbReference>
<organism evidence="6 7">
    <name type="scientific">Bimuria novae-zelandiae CBS 107.79</name>
    <dbReference type="NCBI Taxonomy" id="1447943"/>
    <lineage>
        <taxon>Eukaryota</taxon>
        <taxon>Fungi</taxon>
        <taxon>Dikarya</taxon>
        <taxon>Ascomycota</taxon>
        <taxon>Pezizomycotina</taxon>
        <taxon>Dothideomycetes</taxon>
        <taxon>Pleosporomycetidae</taxon>
        <taxon>Pleosporales</taxon>
        <taxon>Massarineae</taxon>
        <taxon>Didymosphaeriaceae</taxon>
        <taxon>Bimuria</taxon>
    </lineage>
</organism>
<dbReference type="Proteomes" id="UP000800036">
    <property type="component" value="Unassembled WGS sequence"/>
</dbReference>
<proteinExistence type="predicted"/>
<evidence type="ECO:0000256" key="5">
    <source>
        <dbReference type="SAM" id="Phobius"/>
    </source>
</evidence>
<dbReference type="GO" id="GO:0005886">
    <property type="term" value="C:plasma membrane"/>
    <property type="evidence" value="ECO:0007669"/>
    <property type="project" value="TreeGrafter"/>
</dbReference>
<keyword evidence="2 5" id="KW-0812">Transmembrane</keyword>
<dbReference type="AlphaFoldDB" id="A0A6A5V2N7"/>
<evidence type="ECO:0000256" key="3">
    <source>
        <dbReference type="ARBA" id="ARBA00022989"/>
    </source>
</evidence>
<comment type="subcellular location">
    <subcellularLocation>
        <location evidence="1">Membrane</location>
        <topology evidence="1">Multi-pass membrane protein</topology>
    </subcellularLocation>
</comment>
<feature type="transmembrane region" description="Helical" evidence="5">
    <location>
        <begin position="96"/>
        <end position="119"/>
    </location>
</feature>
<feature type="transmembrane region" description="Helical" evidence="5">
    <location>
        <begin position="222"/>
        <end position="241"/>
    </location>
</feature>
<dbReference type="PANTHER" id="PTHR23502:SF23">
    <property type="entry name" value="FLUCONAZOLE RESISTANCE PROTEIN 1"/>
    <property type="match status" value="1"/>
</dbReference>
<protein>
    <submittedName>
        <fullName evidence="6">MFS general substrate transporter</fullName>
    </submittedName>
</protein>
<reference evidence="6" key="1">
    <citation type="journal article" date="2020" name="Stud. Mycol.">
        <title>101 Dothideomycetes genomes: a test case for predicting lifestyles and emergence of pathogens.</title>
        <authorList>
            <person name="Haridas S."/>
            <person name="Albert R."/>
            <person name="Binder M."/>
            <person name="Bloem J."/>
            <person name="Labutti K."/>
            <person name="Salamov A."/>
            <person name="Andreopoulos B."/>
            <person name="Baker S."/>
            <person name="Barry K."/>
            <person name="Bills G."/>
            <person name="Bluhm B."/>
            <person name="Cannon C."/>
            <person name="Castanera R."/>
            <person name="Culley D."/>
            <person name="Daum C."/>
            <person name="Ezra D."/>
            <person name="Gonzalez J."/>
            <person name="Henrissat B."/>
            <person name="Kuo A."/>
            <person name="Liang C."/>
            <person name="Lipzen A."/>
            <person name="Lutzoni F."/>
            <person name="Magnuson J."/>
            <person name="Mondo S."/>
            <person name="Nolan M."/>
            <person name="Ohm R."/>
            <person name="Pangilinan J."/>
            <person name="Park H.-J."/>
            <person name="Ramirez L."/>
            <person name="Alfaro M."/>
            <person name="Sun H."/>
            <person name="Tritt A."/>
            <person name="Yoshinaga Y."/>
            <person name="Zwiers L.-H."/>
            <person name="Turgeon B."/>
            <person name="Goodwin S."/>
            <person name="Spatafora J."/>
            <person name="Crous P."/>
            <person name="Grigoriev I."/>
        </authorList>
    </citation>
    <scope>NUCLEOTIDE SEQUENCE</scope>
    <source>
        <strain evidence="6">CBS 107.79</strain>
    </source>
</reference>
<dbReference type="PANTHER" id="PTHR23502">
    <property type="entry name" value="MAJOR FACILITATOR SUPERFAMILY"/>
    <property type="match status" value="1"/>
</dbReference>
<dbReference type="EMBL" id="ML976700">
    <property type="protein sequence ID" value="KAF1970519.1"/>
    <property type="molecule type" value="Genomic_DNA"/>
</dbReference>
<gene>
    <name evidence="6" type="ORF">BU23DRAFT_591063</name>
</gene>
<keyword evidence="3 5" id="KW-1133">Transmembrane helix</keyword>
<feature type="transmembrane region" description="Helical" evidence="5">
    <location>
        <begin position="393"/>
        <end position="413"/>
    </location>
</feature>
<feature type="transmembrane region" description="Helical" evidence="5">
    <location>
        <begin position="150"/>
        <end position="174"/>
    </location>
</feature>
<evidence type="ECO:0000256" key="2">
    <source>
        <dbReference type="ARBA" id="ARBA00022692"/>
    </source>
</evidence>
<dbReference type="Pfam" id="PF07690">
    <property type="entry name" value="MFS_1"/>
    <property type="match status" value="1"/>
</dbReference>
<name>A0A6A5V2N7_9PLEO</name>
<dbReference type="GO" id="GO:0015244">
    <property type="term" value="F:fluconazole transmembrane transporter activity"/>
    <property type="evidence" value="ECO:0007669"/>
    <property type="project" value="TreeGrafter"/>
</dbReference>
<sequence length="430" mass="47760">MLPENLVRTTFFGQVVRGKSIVLVGWYGPDDPEIFVLNFGIYIGSSIYVPGEPDIMADFGVSETVATLGLSLYTVGYGLGPMLWSPLSEIPSIVRFAPNIATLLVFRILTGFFGSPYLATGGGTIADMYAPMEILFYICMWSSFAPVKGWSWTIWIFAVAMFLLLPETSAANILHRRAKRLRRLAGNDRFKSQSEIDAANHTTKDHLIVLARTFTLTFDEPVVLLMDLYTGLLYGVLFIWFDSFPIVFGEIYGFDSGEQGLDFLGIFVGLIITAPLLLIWILVKIAPVITSPWFKPEMLLPPAFAGCLAFPVCLFWYGWSARESVHWIMPIIGTSFFGMGIVTLFNSVFNYLAMSYPCETASFFAGNALFRAAFGASFPLFARTFFGKLDIGAGNSLLGGVATCFIPITFVLYRYEGKNRHISKNARHDV</sequence>
<evidence type="ECO:0000256" key="1">
    <source>
        <dbReference type="ARBA" id="ARBA00004141"/>
    </source>
</evidence>
<evidence type="ECO:0000256" key="4">
    <source>
        <dbReference type="ARBA" id="ARBA00023136"/>
    </source>
</evidence>
<feature type="transmembrane region" description="Helical" evidence="5">
    <location>
        <begin position="325"/>
        <end position="349"/>
    </location>
</feature>
<dbReference type="OrthoDB" id="3357846at2759"/>
<feature type="transmembrane region" description="Helical" evidence="5">
    <location>
        <begin position="261"/>
        <end position="286"/>
    </location>
</feature>
<keyword evidence="7" id="KW-1185">Reference proteome</keyword>
<dbReference type="SUPFAM" id="SSF103473">
    <property type="entry name" value="MFS general substrate transporter"/>
    <property type="match status" value="1"/>
</dbReference>
<feature type="transmembrane region" description="Helical" evidence="5">
    <location>
        <begin position="298"/>
        <end position="319"/>
    </location>
</feature>
<dbReference type="InterPro" id="IPR011701">
    <property type="entry name" value="MFS"/>
</dbReference>